<accession>A0AAD1SW81</accession>
<dbReference type="Proteomes" id="UP001295444">
    <property type="component" value="Chromosome 08"/>
</dbReference>
<name>A0AAD1SW81_PELCU</name>
<evidence type="ECO:0000256" key="1">
    <source>
        <dbReference type="SAM" id="MobiDB-lite"/>
    </source>
</evidence>
<reference evidence="2" key="1">
    <citation type="submission" date="2022-03" db="EMBL/GenBank/DDBJ databases">
        <authorList>
            <person name="Alioto T."/>
            <person name="Alioto T."/>
            <person name="Gomez Garrido J."/>
        </authorList>
    </citation>
    <scope>NUCLEOTIDE SEQUENCE</scope>
</reference>
<gene>
    <name evidence="2" type="ORF">PECUL_23A055313</name>
</gene>
<feature type="compositionally biased region" description="Basic and acidic residues" evidence="1">
    <location>
        <begin position="154"/>
        <end position="166"/>
    </location>
</feature>
<dbReference type="EMBL" id="OW240919">
    <property type="protein sequence ID" value="CAH2312347.1"/>
    <property type="molecule type" value="Genomic_DNA"/>
</dbReference>
<feature type="region of interest" description="Disordered" evidence="1">
    <location>
        <begin position="74"/>
        <end position="166"/>
    </location>
</feature>
<feature type="compositionally biased region" description="Polar residues" evidence="1">
    <location>
        <begin position="122"/>
        <end position="143"/>
    </location>
</feature>
<protein>
    <submittedName>
        <fullName evidence="2">Uncharacterized protein</fullName>
    </submittedName>
</protein>
<proteinExistence type="predicted"/>
<keyword evidence="3" id="KW-1185">Reference proteome</keyword>
<evidence type="ECO:0000313" key="3">
    <source>
        <dbReference type="Proteomes" id="UP001295444"/>
    </source>
</evidence>
<dbReference type="AlphaFoldDB" id="A0AAD1SW81"/>
<organism evidence="2 3">
    <name type="scientific">Pelobates cultripes</name>
    <name type="common">Western spadefoot toad</name>
    <dbReference type="NCBI Taxonomy" id="61616"/>
    <lineage>
        <taxon>Eukaryota</taxon>
        <taxon>Metazoa</taxon>
        <taxon>Chordata</taxon>
        <taxon>Craniata</taxon>
        <taxon>Vertebrata</taxon>
        <taxon>Euteleostomi</taxon>
        <taxon>Amphibia</taxon>
        <taxon>Batrachia</taxon>
        <taxon>Anura</taxon>
        <taxon>Pelobatoidea</taxon>
        <taxon>Pelobatidae</taxon>
        <taxon>Pelobates</taxon>
    </lineage>
</organism>
<sequence length="181" mass="20359">MADQPEPSRRSTCTRAHMSPITIFDRTCAGLRAALRNRGATHRQADRKVASWLRPTARRRHYIQVPHASKMAIRQNRYRRASRRDPAPGLSDTRSHPPTSKAEISNPTMMHTTKLPDLNPGYQHSTKRYSSTNTATQVKGNLHTTKRCPGAQPRKGDTRPCDRYDKKNSNSLLILPALGIG</sequence>
<evidence type="ECO:0000313" key="2">
    <source>
        <dbReference type="EMBL" id="CAH2312347.1"/>
    </source>
</evidence>
<feature type="compositionally biased region" description="Polar residues" evidence="1">
    <location>
        <begin position="96"/>
        <end position="111"/>
    </location>
</feature>